<organism evidence="2 3">
    <name type="scientific">Pristionchus entomophagus</name>
    <dbReference type="NCBI Taxonomy" id="358040"/>
    <lineage>
        <taxon>Eukaryota</taxon>
        <taxon>Metazoa</taxon>
        <taxon>Ecdysozoa</taxon>
        <taxon>Nematoda</taxon>
        <taxon>Chromadorea</taxon>
        <taxon>Rhabditida</taxon>
        <taxon>Rhabditina</taxon>
        <taxon>Diplogasteromorpha</taxon>
        <taxon>Diplogasteroidea</taxon>
        <taxon>Neodiplogasteridae</taxon>
        <taxon>Pristionchus</taxon>
    </lineage>
</organism>
<evidence type="ECO:0000313" key="2">
    <source>
        <dbReference type="EMBL" id="GMS88076.1"/>
    </source>
</evidence>
<dbReference type="EMBL" id="BTSX01000003">
    <property type="protein sequence ID" value="GMS88076.1"/>
    <property type="molecule type" value="Genomic_DNA"/>
</dbReference>
<reference evidence="2" key="1">
    <citation type="submission" date="2023-10" db="EMBL/GenBank/DDBJ databases">
        <title>Genome assembly of Pristionchus species.</title>
        <authorList>
            <person name="Yoshida K."/>
            <person name="Sommer R.J."/>
        </authorList>
    </citation>
    <scope>NUCLEOTIDE SEQUENCE</scope>
    <source>
        <strain evidence="2">RS0144</strain>
    </source>
</reference>
<comment type="caution">
    <text evidence="2">The sequence shown here is derived from an EMBL/GenBank/DDBJ whole genome shotgun (WGS) entry which is preliminary data.</text>
</comment>
<feature type="compositionally biased region" description="Polar residues" evidence="1">
    <location>
        <begin position="1"/>
        <end position="15"/>
    </location>
</feature>
<accession>A0AAV5SXN2</accession>
<feature type="compositionally biased region" description="Low complexity" evidence="1">
    <location>
        <begin position="93"/>
        <end position="105"/>
    </location>
</feature>
<dbReference type="Proteomes" id="UP001432027">
    <property type="component" value="Unassembled WGS sequence"/>
</dbReference>
<feature type="non-terminal residue" evidence="2">
    <location>
        <position position="1"/>
    </location>
</feature>
<feature type="compositionally biased region" description="Polar residues" evidence="1">
    <location>
        <begin position="24"/>
        <end position="35"/>
    </location>
</feature>
<feature type="compositionally biased region" description="Polar residues" evidence="1">
    <location>
        <begin position="70"/>
        <end position="79"/>
    </location>
</feature>
<protein>
    <submittedName>
        <fullName evidence="2">Uncharacterized protein</fullName>
    </submittedName>
</protein>
<gene>
    <name evidence="2" type="ORF">PENTCL1PPCAC_10251</name>
</gene>
<feature type="compositionally biased region" description="Low complexity" evidence="1">
    <location>
        <begin position="144"/>
        <end position="153"/>
    </location>
</feature>
<evidence type="ECO:0000256" key="1">
    <source>
        <dbReference type="SAM" id="MobiDB-lite"/>
    </source>
</evidence>
<feature type="compositionally biased region" description="Basic and acidic residues" evidence="1">
    <location>
        <begin position="106"/>
        <end position="138"/>
    </location>
</feature>
<proteinExistence type="predicted"/>
<sequence>LLSSSGMVASSTTCPPNAAMEGISTATKVRPTQSYYVPPRPVSDGDQEKDRASPKDQKKNVCAQLYTPPHSRNQSQMPSTPKLRPLMDIQLEKTSLFAESSTSSESSRKSPDVAKKSPDIENRTRKDRKASAEQRQELFPKIISVPSSSSNASDARKSAPPREGFSSNVLPPPRQPKASDGCICDREKTHVACKRCGYECSGRLALVCPLHPMQMNLMDLTACPNPLCHSVQLYEVALH</sequence>
<evidence type="ECO:0000313" key="3">
    <source>
        <dbReference type="Proteomes" id="UP001432027"/>
    </source>
</evidence>
<name>A0AAV5SXN2_9BILA</name>
<feature type="compositionally biased region" description="Basic and acidic residues" evidence="1">
    <location>
        <begin position="46"/>
        <end position="59"/>
    </location>
</feature>
<feature type="region of interest" description="Disordered" evidence="1">
    <location>
        <begin position="1"/>
        <end position="181"/>
    </location>
</feature>
<keyword evidence="3" id="KW-1185">Reference proteome</keyword>
<dbReference type="AlphaFoldDB" id="A0AAV5SXN2"/>